<dbReference type="InParanoid" id="A0A0C3PKK6"/>
<reference evidence="3" key="2">
    <citation type="submission" date="2015-01" db="EMBL/GenBank/DDBJ databases">
        <title>Evolutionary Origins and Diversification of the Mycorrhizal Mutualists.</title>
        <authorList>
            <consortium name="DOE Joint Genome Institute"/>
            <consortium name="Mycorrhizal Genomics Consortium"/>
            <person name="Kohler A."/>
            <person name="Kuo A."/>
            <person name="Nagy L.G."/>
            <person name="Floudas D."/>
            <person name="Copeland A."/>
            <person name="Barry K.W."/>
            <person name="Cichocki N."/>
            <person name="Veneault-Fourrey C."/>
            <person name="LaButti K."/>
            <person name="Lindquist E.A."/>
            <person name="Lipzen A."/>
            <person name="Lundell T."/>
            <person name="Morin E."/>
            <person name="Murat C."/>
            <person name="Riley R."/>
            <person name="Ohm R."/>
            <person name="Sun H."/>
            <person name="Tunlid A."/>
            <person name="Henrissat B."/>
            <person name="Grigoriev I.V."/>
            <person name="Hibbett D.S."/>
            <person name="Martin F."/>
        </authorList>
    </citation>
    <scope>NUCLEOTIDE SEQUENCE [LARGE SCALE GENOMIC DNA]</scope>
    <source>
        <strain evidence="3">Marx 270</strain>
    </source>
</reference>
<dbReference type="AlphaFoldDB" id="A0A0C3PKK6"/>
<sequence length="153" mass="16164">MLAATERMSHVEVPQPARKRSQQTIAKSDDNGKPKGTLCFGLSGKTCDWCAKMKQGCEKSSKGSGKRAQAGASIARATKAPKAGTSKRAHDDIVIIVVEVVEGRTCGKGKAPVHGGFDDKTATDISQALGMVRAEAMAAHAANLCLQVRCRNR</sequence>
<feature type="region of interest" description="Disordered" evidence="1">
    <location>
        <begin position="1"/>
        <end position="30"/>
    </location>
</feature>
<dbReference type="Proteomes" id="UP000054217">
    <property type="component" value="Unassembled WGS sequence"/>
</dbReference>
<dbReference type="HOGENOM" id="CLU_043974_1_1_1"/>
<reference evidence="2 3" key="1">
    <citation type="submission" date="2014-04" db="EMBL/GenBank/DDBJ databases">
        <authorList>
            <consortium name="DOE Joint Genome Institute"/>
            <person name="Kuo A."/>
            <person name="Kohler A."/>
            <person name="Costa M.D."/>
            <person name="Nagy L.G."/>
            <person name="Floudas D."/>
            <person name="Copeland A."/>
            <person name="Barry K.W."/>
            <person name="Cichocki N."/>
            <person name="Veneault-Fourrey C."/>
            <person name="LaButti K."/>
            <person name="Lindquist E.A."/>
            <person name="Lipzen A."/>
            <person name="Lundell T."/>
            <person name="Morin E."/>
            <person name="Murat C."/>
            <person name="Sun H."/>
            <person name="Tunlid A."/>
            <person name="Henrissat B."/>
            <person name="Grigoriev I.V."/>
            <person name="Hibbett D.S."/>
            <person name="Martin F."/>
            <person name="Nordberg H.P."/>
            <person name="Cantor M.N."/>
            <person name="Hua S.X."/>
        </authorList>
    </citation>
    <scope>NUCLEOTIDE SEQUENCE [LARGE SCALE GENOMIC DNA]</scope>
    <source>
        <strain evidence="2 3">Marx 270</strain>
    </source>
</reference>
<feature type="region of interest" description="Disordered" evidence="1">
    <location>
        <begin position="56"/>
        <end position="85"/>
    </location>
</feature>
<proteinExistence type="predicted"/>
<name>A0A0C3PKK6_PISTI</name>
<evidence type="ECO:0000256" key="1">
    <source>
        <dbReference type="SAM" id="MobiDB-lite"/>
    </source>
</evidence>
<evidence type="ECO:0000313" key="3">
    <source>
        <dbReference type="Proteomes" id="UP000054217"/>
    </source>
</evidence>
<gene>
    <name evidence="2" type="ORF">M404DRAFT_22637</name>
</gene>
<protein>
    <submittedName>
        <fullName evidence="2">Uncharacterized protein</fullName>
    </submittedName>
</protein>
<accession>A0A0C3PKK6</accession>
<dbReference type="EMBL" id="KN831956">
    <property type="protein sequence ID" value="KIO08774.1"/>
    <property type="molecule type" value="Genomic_DNA"/>
</dbReference>
<keyword evidence="3" id="KW-1185">Reference proteome</keyword>
<evidence type="ECO:0000313" key="2">
    <source>
        <dbReference type="EMBL" id="KIO08774.1"/>
    </source>
</evidence>
<organism evidence="2 3">
    <name type="scientific">Pisolithus tinctorius Marx 270</name>
    <dbReference type="NCBI Taxonomy" id="870435"/>
    <lineage>
        <taxon>Eukaryota</taxon>
        <taxon>Fungi</taxon>
        <taxon>Dikarya</taxon>
        <taxon>Basidiomycota</taxon>
        <taxon>Agaricomycotina</taxon>
        <taxon>Agaricomycetes</taxon>
        <taxon>Agaricomycetidae</taxon>
        <taxon>Boletales</taxon>
        <taxon>Sclerodermatineae</taxon>
        <taxon>Pisolithaceae</taxon>
        <taxon>Pisolithus</taxon>
    </lineage>
</organism>